<feature type="domain" description="C2H2-type" evidence="8">
    <location>
        <begin position="916"/>
        <end position="943"/>
    </location>
</feature>
<evidence type="ECO:0000256" key="6">
    <source>
        <dbReference type="ARBA" id="ARBA00037948"/>
    </source>
</evidence>
<dbReference type="PANTHER" id="PTHR24388:SF104">
    <property type="entry name" value="AT-RICH BINDING PROTEIN-RELATED"/>
    <property type="match status" value="1"/>
</dbReference>
<keyword evidence="11" id="KW-1185">Reference proteome</keyword>
<keyword evidence="4" id="KW-0862">Zinc</keyword>
<feature type="domain" description="C2H2-type" evidence="8">
    <location>
        <begin position="832"/>
        <end position="859"/>
    </location>
</feature>
<sequence length="974" mass="115629">MMVVDYRRTARKRCQYCTHNQIGIHEMRQQCGSVYTWNCAGELYGIECSLCEERPLCAFSEFPEHMDVWHSDWQASEVEDHDSTSTVAISEDELMQEVLAEQRSNGEDNELKQQLVQQLNAVKEAAYLRNPRELLLVTEGPENPVKNVFNRPEKCEQFIQTPTKVAEIRKELNERPSVPDSTMQEVSPVVKGHRLTTHHVHRLIDLYRSEPRLWNQTHEQFHNMELCRDSWRRITNAWSSYCGRSFSVTDVRIRVSTLCQRFLKQRERLEADGELEDVAKFAHFDQLSFLCEQQSLLKRQRHYARENSRLLELYEHYPVLWHNAHKRVRCAKAVRQRHDALLGLQMALRLSGISLSPVVIQRRLQSLRKRYRLEKISYLQSVVGGKQDEFVSEFEHYAEMEFLHKHIDPYVCAVCGKIFENLVGHQTHVQSSCEVIKMVKAKDQEMENHIQEVLNEEKDLFGRAIEQSVEIFKEKLEEPLMNTHLGTIEVKYRRVPSLAEACAAAQLEDSNDLDTSINIIDNDLAEERLPLRLTIPEAQDLIRLYRSHVCLWDPNHLDYHSRKQRRLAWQTITGKLKSKAGQRLSWQTLHRKITDFTKYYRKERQRKFKEKDINSNWNLFDEFHFLDDVLPISSEIQKNGKQRDSNLKIITVYQGYAQLWCTDHPDYTKRRQRQRHLESLCTRLQEECNLQMTLERLKSRLIEFRCQYRHCKEARMAAENKSEPWTPNYEFYEPLRFLELHVAPFQCPRCPDSFKRRTDYLQHERKVHGDSEKFLDGDFYYLRRRKNRKLNEEDDLQQDQNLAHICHICGLKFSQRNSLLAHLRRHLGQRTHVCTDCPKKFFSSTALRVHQRSHTKELPYVCEHCARGFVNASKLNQHVKRHRNQRDFSCNRCDKAFYTAHERDRHLRAHLNIRDKVCPYCSRAFVVGSAYYAHLNLHRSEKRYACEACGKRFAQYAGLYKHRRRCLPAEVMEE</sequence>
<feature type="domain" description="MADF" evidence="9">
    <location>
        <begin position="309"/>
        <end position="408"/>
    </location>
</feature>
<evidence type="ECO:0000256" key="5">
    <source>
        <dbReference type="ARBA" id="ARBA00023242"/>
    </source>
</evidence>
<comment type="similarity">
    <text evidence="6">Belongs to the snail C2H2-type zinc-finger protein family.</text>
</comment>
<dbReference type="Pfam" id="PF10545">
    <property type="entry name" value="MADF_DNA_bdg"/>
    <property type="match status" value="4"/>
</dbReference>
<dbReference type="GO" id="GO:0008270">
    <property type="term" value="F:zinc ion binding"/>
    <property type="evidence" value="ECO:0007669"/>
    <property type="project" value="UniProtKB-KW"/>
</dbReference>
<evidence type="ECO:0000256" key="4">
    <source>
        <dbReference type="ARBA" id="ARBA00022833"/>
    </source>
</evidence>
<dbReference type="PROSITE" id="PS50157">
    <property type="entry name" value="ZINC_FINGER_C2H2_2"/>
    <property type="match status" value="7"/>
</dbReference>
<dbReference type="OrthoDB" id="8922241at2759"/>
<dbReference type="InterPro" id="IPR013087">
    <property type="entry name" value="Znf_C2H2_type"/>
</dbReference>
<dbReference type="FunFam" id="3.30.160.60:FF:000446">
    <property type="entry name" value="Zinc finger protein"/>
    <property type="match status" value="1"/>
</dbReference>
<feature type="domain" description="C2H2-type" evidence="8">
    <location>
        <begin position="745"/>
        <end position="773"/>
    </location>
</feature>
<evidence type="ECO:0000259" key="9">
    <source>
        <dbReference type="PROSITE" id="PS51029"/>
    </source>
</evidence>
<gene>
    <name evidence="10" type="primary">Dyak\GE15250</name>
    <name evidence="10" type="synonym">dyak_GLEANR_16763</name>
    <name evidence="10" type="synonym">GE15250</name>
    <name evidence="10" type="ORF">Dyak_GE15250</name>
</gene>
<evidence type="ECO:0000313" key="10">
    <source>
        <dbReference type="EMBL" id="KRK05039.1"/>
    </source>
</evidence>
<dbReference type="SUPFAM" id="SSF57667">
    <property type="entry name" value="beta-beta-alpha zinc fingers"/>
    <property type="match status" value="3"/>
</dbReference>
<reference evidence="10 11" key="2">
    <citation type="journal article" date="2007" name="PLoS Biol.">
        <title>Principles of genome evolution in the Drosophila melanogaster species group.</title>
        <authorList>
            <person name="Ranz J.M."/>
            <person name="Maurin D."/>
            <person name="Chan Y.S."/>
            <person name="von Grotthuss M."/>
            <person name="Hillier L.W."/>
            <person name="Roote J."/>
            <person name="Ashburner M."/>
            <person name="Bergman C.M."/>
        </authorList>
    </citation>
    <scope>NUCLEOTIDE SEQUENCE [LARGE SCALE GENOMIC DNA]</scope>
    <source>
        <strain evidence="11">Tai18E2 / Tucson 14021-0261.01</strain>
    </source>
</reference>
<dbReference type="Pfam" id="PF00096">
    <property type="entry name" value="zf-C2H2"/>
    <property type="match status" value="3"/>
</dbReference>
<evidence type="ECO:0000256" key="2">
    <source>
        <dbReference type="ARBA" id="ARBA00022737"/>
    </source>
</evidence>
<feature type="domain" description="C2H2-type" evidence="8">
    <location>
        <begin position="888"/>
        <end position="915"/>
    </location>
</feature>
<dbReference type="GO" id="GO:0000981">
    <property type="term" value="F:DNA-binding transcription factor activity, RNA polymerase II-specific"/>
    <property type="evidence" value="ECO:0007669"/>
    <property type="project" value="TreeGrafter"/>
</dbReference>
<dbReference type="GO" id="GO:0000978">
    <property type="term" value="F:RNA polymerase II cis-regulatory region sequence-specific DNA binding"/>
    <property type="evidence" value="ECO:0007669"/>
    <property type="project" value="TreeGrafter"/>
</dbReference>
<accession>A0A0R1E7S3</accession>
<dbReference type="SMART" id="SM00355">
    <property type="entry name" value="ZnF_C2H2"/>
    <property type="match status" value="8"/>
</dbReference>
<feature type="domain" description="MADF" evidence="9">
    <location>
        <begin position="202"/>
        <end position="295"/>
    </location>
</feature>
<keyword evidence="2" id="KW-0677">Repeat</keyword>
<evidence type="ECO:0000313" key="11">
    <source>
        <dbReference type="Proteomes" id="UP000002282"/>
    </source>
</evidence>
<organism evidence="10 11">
    <name type="scientific">Drosophila yakuba</name>
    <name type="common">Fruit fly</name>
    <dbReference type="NCBI Taxonomy" id="7245"/>
    <lineage>
        <taxon>Eukaryota</taxon>
        <taxon>Metazoa</taxon>
        <taxon>Ecdysozoa</taxon>
        <taxon>Arthropoda</taxon>
        <taxon>Hexapoda</taxon>
        <taxon>Insecta</taxon>
        <taxon>Pterygota</taxon>
        <taxon>Neoptera</taxon>
        <taxon>Endopterygota</taxon>
        <taxon>Diptera</taxon>
        <taxon>Brachycera</taxon>
        <taxon>Muscomorpha</taxon>
        <taxon>Ephydroidea</taxon>
        <taxon>Drosophilidae</taxon>
        <taxon>Drosophila</taxon>
        <taxon>Sophophora</taxon>
    </lineage>
</organism>
<dbReference type="Proteomes" id="UP000002282">
    <property type="component" value="Chromosome X"/>
</dbReference>
<evidence type="ECO:0000256" key="7">
    <source>
        <dbReference type="PROSITE-ProRule" id="PRU00042"/>
    </source>
</evidence>
<dbReference type="GO" id="GO:0005634">
    <property type="term" value="C:nucleus"/>
    <property type="evidence" value="ECO:0007669"/>
    <property type="project" value="UniProtKB-ARBA"/>
</dbReference>
<feature type="domain" description="C2H2-type" evidence="8">
    <location>
        <begin position="944"/>
        <end position="974"/>
    </location>
</feature>
<proteinExistence type="inferred from homology"/>
<dbReference type="EMBL" id="CH891579">
    <property type="protein sequence ID" value="KRK05039.1"/>
    <property type="molecule type" value="Genomic_DNA"/>
</dbReference>
<evidence type="ECO:0000259" key="8">
    <source>
        <dbReference type="PROSITE" id="PS50157"/>
    </source>
</evidence>
<dbReference type="InterPro" id="IPR050527">
    <property type="entry name" value="Snail/Krueppel_Znf"/>
</dbReference>
<dbReference type="PROSITE" id="PS51029">
    <property type="entry name" value="MADF"/>
    <property type="match status" value="4"/>
</dbReference>
<evidence type="ECO:0000256" key="1">
    <source>
        <dbReference type="ARBA" id="ARBA00022723"/>
    </source>
</evidence>
<keyword evidence="5" id="KW-0539">Nucleus</keyword>
<dbReference type="SMART" id="SM00595">
    <property type="entry name" value="MADF"/>
    <property type="match status" value="4"/>
</dbReference>
<name>A0A0R1E7S3_DROYA</name>
<dbReference type="InterPro" id="IPR006578">
    <property type="entry name" value="MADF-dom"/>
</dbReference>
<reference evidence="10 11" key="1">
    <citation type="journal article" date="2007" name="Nature">
        <title>Evolution of genes and genomes on the Drosophila phylogeny.</title>
        <authorList>
            <consortium name="Drosophila 12 Genomes Consortium"/>
            <person name="Clark A.G."/>
            <person name="Eisen M.B."/>
            <person name="Smith D.R."/>
            <person name="Bergman C.M."/>
            <person name="Oliver B."/>
            <person name="Markow T.A."/>
            <person name="Kaufman T.C."/>
            <person name="Kellis M."/>
            <person name="Gelbart W."/>
            <person name="Iyer V.N."/>
            <person name="Pollard D.A."/>
            <person name="Sackton T.B."/>
            <person name="Larracuente A.M."/>
            <person name="Singh N.D."/>
            <person name="Abad J.P."/>
            <person name="Abt D.N."/>
            <person name="Adryan B."/>
            <person name="Aguade M."/>
            <person name="Akashi H."/>
            <person name="Anderson W.W."/>
            <person name="Aquadro C.F."/>
            <person name="Ardell D.H."/>
            <person name="Arguello R."/>
            <person name="Artieri C.G."/>
            <person name="Barbash D.A."/>
            <person name="Barker D."/>
            <person name="Barsanti P."/>
            <person name="Batterham P."/>
            <person name="Batzoglou S."/>
            <person name="Begun D."/>
            <person name="Bhutkar A."/>
            <person name="Blanco E."/>
            <person name="Bosak S.A."/>
            <person name="Bradley R.K."/>
            <person name="Brand A.D."/>
            <person name="Brent M.R."/>
            <person name="Brooks A.N."/>
            <person name="Brown R.H."/>
            <person name="Butlin R.K."/>
            <person name="Caggese C."/>
            <person name="Calvi B.R."/>
            <person name="Bernardo de Carvalho A."/>
            <person name="Caspi A."/>
            <person name="Castrezana S."/>
            <person name="Celniker S.E."/>
            <person name="Chang J.L."/>
            <person name="Chapple C."/>
            <person name="Chatterji S."/>
            <person name="Chinwalla A."/>
            <person name="Civetta A."/>
            <person name="Clifton S.W."/>
            <person name="Comeron J.M."/>
            <person name="Costello J.C."/>
            <person name="Coyne J.A."/>
            <person name="Daub J."/>
            <person name="David R.G."/>
            <person name="Delcher A.L."/>
            <person name="Delehaunty K."/>
            <person name="Do C.B."/>
            <person name="Ebling H."/>
            <person name="Edwards K."/>
            <person name="Eickbush T."/>
            <person name="Evans J.D."/>
            <person name="Filipski A."/>
            <person name="Findeiss S."/>
            <person name="Freyhult E."/>
            <person name="Fulton L."/>
            <person name="Fulton R."/>
            <person name="Garcia A.C."/>
            <person name="Gardiner A."/>
            <person name="Garfield D.A."/>
            <person name="Garvin B.E."/>
            <person name="Gibson G."/>
            <person name="Gilbert D."/>
            <person name="Gnerre S."/>
            <person name="Godfrey J."/>
            <person name="Good R."/>
            <person name="Gotea V."/>
            <person name="Gravely B."/>
            <person name="Greenberg A.J."/>
            <person name="Griffiths-Jones S."/>
            <person name="Gross S."/>
            <person name="Guigo R."/>
            <person name="Gustafson E.A."/>
            <person name="Haerty W."/>
            <person name="Hahn M.W."/>
            <person name="Halligan D.L."/>
            <person name="Halpern A.L."/>
            <person name="Halter G.M."/>
            <person name="Han M.V."/>
            <person name="Heger A."/>
            <person name="Hillier L."/>
            <person name="Hinrichs A.S."/>
            <person name="Holmes I."/>
            <person name="Hoskins R.A."/>
            <person name="Hubisz M.J."/>
            <person name="Hultmark D."/>
            <person name="Huntley M.A."/>
            <person name="Jaffe D.B."/>
            <person name="Jagadeeshan S."/>
            <person name="Jeck W.R."/>
            <person name="Johnson J."/>
            <person name="Jones C.D."/>
            <person name="Jordan W.C."/>
            <person name="Karpen G.H."/>
            <person name="Kataoka E."/>
            <person name="Keightley P.D."/>
            <person name="Kheradpour P."/>
            <person name="Kirkness E.F."/>
            <person name="Koerich L.B."/>
            <person name="Kristiansen K."/>
            <person name="Kudrna D."/>
            <person name="Kulathinal R.J."/>
            <person name="Kumar S."/>
            <person name="Kwok R."/>
            <person name="Lander E."/>
            <person name="Langley C.H."/>
            <person name="Lapoint R."/>
            <person name="Lazzaro B.P."/>
            <person name="Lee S.J."/>
            <person name="Levesque L."/>
            <person name="Li R."/>
            <person name="Lin C.F."/>
            <person name="Lin M.F."/>
            <person name="Lindblad-Toh K."/>
            <person name="Llopart A."/>
            <person name="Long M."/>
            <person name="Low L."/>
            <person name="Lozovsky E."/>
            <person name="Lu J."/>
            <person name="Luo M."/>
            <person name="Machado C.A."/>
            <person name="Makalowski W."/>
            <person name="Marzo M."/>
            <person name="Matsuda M."/>
            <person name="Matzkin L."/>
            <person name="McAllister B."/>
            <person name="McBride C.S."/>
            <person name="McKernan B."/>
            <person name="McKernan K."/>
            <person name="Mendez-Lago M."/>
            <person name="Minx P."/>
            <person name="Mollenhauer M.U."/>
            <person name="Montooth K."/>
            <person name="Mount S.M."/>
            <person name="Mu X."/>
            <person name="Myers E."/>
            <person name="Negre B."/>
            <person name="Newfeld S."/>
            <person name="Nielsen R."/>
            <person name="Noor M.A."/>
            <person name="O'Grady P."/>
            <person name="Pachter L."/>
            <person name="Papaceit M."/>
            <person name="Parisi M.J."/>
            <person name="Parisi M."/>
            <person name="Parts L."/>
            <person name="Pedersen J.S."/>
            <person name="Pesole G."/>
            <person name="Phillippy A.M."/>
            <person name="Ponting C.P."/>
            <person name="Pop M."/>
            <person name="Porcelli D."/>
            <person name="Powell J.R."/>
            <person name="Prohaska S."/>
            <person name="Pruitt K."/>
            <person name="Puig M."/>
            <person name="Quesneville H."/>
            <person name="Ram K.R."/>
            <person name="Rand D."/>
            <person name="Rasmussen M.D."/>
            <person name="Reed L.K."/>
            <person name="Reenan R."/>
            <person name="Reily A."/>
            <person name="Remington K.A."/>
            <person name="Rieger T.T."/>
            <person name="Ritchie M.G."/>
            <person name="Robin C."/>
            <person name="Rogers Y.H."/>
            <person name="Rohde C."/>
            <person name="Rozas J."/>
            <person name="Rubenfield M.J."/>
            <person name="Ruiz A."/>
            <person name="Russo S."/>
            <person name="Salzberg S.L."/>
            <person name="Sanchez-Gracia A."/>
            <person name="Saranga D.J."/>
            <person name="Sato H."/>
            <person name="Schaeffer S.W."/>
            <person name="Schatz M.C."/>
            <person name="Schlenke T."/>
            <person name="Schwartz R."/>
            <person name="Segarra C."/>
            <person name="Singh R.S."/>
            <person name="Sirot L."/>
            <person name="Sirota M."/>
            <person name="Sisneros N.B."/>
            <person name="Smith C.D."/>
            <person name="Smith T.F."/>
            <person name="Spieth J."/>
            <person name="Stage D.E."/>
            <person name="Stark A."/>
            <person name="Stephan W."/>
            <person name="Strausberg R.L."/>
            <person name="Strempel S."/>
            <person name="Sturgill D."/>
            <person name="Sutton G."/>
            <person name="Sutton G.G."/>
            <person name="Tao W."/>
            <person name="Teichmann S."/>
            <person name="Tobari Y.N."/>
            <person name="Tomimura Y."/>
            <person name="Tsolas J.M."/>
            <person name="Valente V.L."/>
            <person name="Venter E."/>
            <person name="Venter J.C."/>
            <person name="Vicario S."/>
            <person name="Vieira F.G."/>
            <person name="Vilella A.J."/>
            <person name="Villasante A."/>
            <person name="Walenz B."/>
            <person name="Wang J."/>
            <person name="Wasserman M."/>
            <person name="Watts T."/>
            <person name="Wilson D."/>
            <person name="Wilson R.K."/>
            <person name="Wing R.A."/>
            <person name="Wolfner M.F."/>
            <person name="Wong A."/>
            <person name="Wong G.K."/>
            <person name="Wu C.I."/>
            <person name="Wu G."/>
            <person name="Yamamoto D."/>
            <person name="Yang H.P."/>
            <person name="Yang S.P."/>
            <person name="Yorke J.A."/>
            <person name="Yoshida K."/>
            <person name="Zdobnov E."/>
            <person name="Zhang P."/>
            <person name="Zhang Y."/>
            <person name="Zimin A.V."/>
            <person name="Baldwin J."/>
            <person name="Abdouelleil A."/>
            <person name="Abdulkadir J."/>
            <person name="Abebe A."/>
            <person name="Abera B."/>
            <person name="Abreu J."/>
            <person name="Acer S.C."/>
            <person name="Aftuck L."/>
            <person name="Alexander A."/>
            <person name="An P."/>
            <person name="Anderson E."/>
            <person name="Anderson S."/>
            <person name="Arachi H."/>
            <person name="Azer M."/>
            <person name="Bachantsang P."/>
            <person name="Barry A."/>
            <person name="Bayul T."/>
            <person name="Berlin A."/>
            <person name="Bessette D."/>
            <person name="Bloom T."/>
            <person name="Blye J."/>
            <person name="Boguslavskiy L."/>
            <person name="Bonnet C."/>
            <person name="Boukhgalter B."/>
            <person name="Bourzgui I."/>
            <person name="Brown A."/>
            <person name="Cahill P."/>
            <person name="Channer S."/>
            <person name="Cheshatsang Y."/>
            <person name="Chuda L."/>
            <person name="Citroen M."/>
            <person name="Collymore A."/>
            <person name="Cooke P."/>
            <person name="Costello M."/>
            <person name="D'Aco K."/>
            <person name="Daza R."/>
            <person name="De Haan G."/>
            <person name="DeGray S."/>
            <person name="DeMaso C."/>
            <person name="Dhargay N."/>
            <person name="Dooley K."/>
            <person name="Dooley E."/>
            <person name="Doricent M."/>
            <person name="Dorje P."/>
            <person name="Dorjee K."/>
            <person name="Dupes A."/>
            <person name="Elong R."/>
            <person name="Falk J."/>
            <person name="Farina A."/>
            <person name="Faro S."/>
            <person name="Ferguson D."/>
            <person name="Fisher S."/>
            <person name="Foley C.D."/>
            <person name="Franke A."/>
            <person name="Friedrich D."/>
            <person name="Gadbois L."/>
            <person name="Gearin G."/>
            <person name="Gearin C.R."/>
            <person name="Giannoukos G."/>
            <person name="Goode T."/>
            <person name="Graham J."/>
            <person name="Grandbois E."/>
            <person name="Grewal S."/>
            <person name="Gyaltsen K."/>
            <person name="Hafez N."/>
            <person name="Hagos B."/>
            <person name="Hall J."/>
            <person name="Henson C."/>
            <person name="Hollinger A."/>
            <person name="Honan T."/>
            <person name="Huard M.D."/>
            <person name="Hughes L."/>
            <person name="Hurhula B."/>
            <person name="Husby M.E."/>
            <person name="Kamat A."/>
            <person name="Kanga B."/>
            <person name="Kashin S."/>
            <person name="Khazanovich D."/>
            <person name="Kisner P."/>
            <person name="Lance K."/>
            <person name="Lara M."/>
            <person name="Lee W."/>
            <person name="Lennon N."/>
            <person name="Letendre F."/>
            <person name="LeVine R."/>
            <person name="Lipovsky A."/>
            <person name="Liu X."/>
            <person name="Liu J."/>
            <person name="Liu S."/>
            <person name="Lokyitsang T."/>
            <person name="Lokyitsang Y."/>
            <person name="Lubonja R."/>
            <person name="Lui A."/>
            <person name="MacDonald P."/>
            <person name="Magnisalis V."/>
            <person name="Maru K."/>
            <person name="Matthews C."/>
            <person name="McCusker W."/>
            <person name="McDonough S."/>
            <person name="Mehta T."/>
            <person name="Meldrim J."/>
            <person name="Meneus L."/>
            <person name="Mihai O."/>
            <person name="Mihalev A."/>
            <person name="Mihova T."/>
            <person name="Mittelman R."/>
            <person name="Mlenga V."/>
            <person name="Montmayeur A."/>
            <person name="Mulrain L."/>
            <person name="Navidi A."/>
            <person name="Naylor J."/>
            <person name="Negash T."/>
            <person name="Nguyen T."/>
            <person name="Nguyen N."/>
            <person name="Nicol R."/>
            <person name="Norbu C."/>
            <person name="Norbu N."/>
            <person name="Novod N."/>
            <person name="O'Neill B."/>
            <person name="Osman S."/>
            <person name="Markiewicz E."/>
            <person name="Oyono O.L."/>
            <person name="Patti C."/>
            <person name="Phunkhang P."/>
            <person name="Pierre F."/>
            <person name="Priest M."/>
            <person name="Raghuraman S."/>
            <person name="Rege F."/>
            <person name="Reyes R."/>
            <person name="Rise C."/>
            <person name="Rogov P."/>
            <person name="Ross K."/>
            <person name="Ryan E."/>
            <person name="Settipalli S."/>
            <person name="Shea T."/>
            <person name="Sherpa N."/>
            <person name="Shi L."/>
            <person name="Shih D."/>
            <person name="Sparrow T."/>
            <person name="Spaulding J."/>
            <person name="Stalker J."/>
            <person name="Stange-Thomann N."/>
            <person name="Stavropoulos S."/>
            <person name="Stone C."/>
            <person name="Strader C."/>
            <person name="Tesfaye S."/>
            <person name="Thomson T."/>
            <person name="Thoulutsang Y."/>
            <person name="Thoulutsang D."/>
            <person name="Topham K."/>
            <person name="Topping I."/>
            <person name="Tsamla T."/>
            <person name="Vassiliev H."/>
            <person name="Vo A."/>
            <person name="Wangchuk T."/>
            <person name="Wangdi T."/>
            <person name="Weiand M."/>
            <person name="Wilkinson J."/>
            <person name="Wilson A."/>
            <person name="Yadav S."/>
            <person name="Young G."/>
            <person name="Yu Q."/>
            <person name="Zembek L."/>
            <person name="Zhong D."/>
            <person name="Zimmer A."/>
            <person name="Zwirko Z."/>
            <person name="Jaffe D.B."/>
            <person name="Alvarez P."/>
            <person name="Brockman W."/>
            <person name="Butler J."/>
            <person name="Chin C."/>
            <person name="Gnerre S."/>
            <person name="Grabherr M."/>
            <person name="Kleber M."/>
            <person name="Mauceli E."/>
            <person name="MacCallum I."/>
        </authorList>
    </citation>
    <scope>NUCLEOTIDE SEQUENCE [LARGE SCALE GENOMIC DNA]</scope>
    <source>
        <strain evidence="11">Tai18E2 / Tucson 14021-0261.01</strain>
    </source>
</reference>
<dbReference type="SMR" id="A0A0R1E7S3"/>
<dbReference type="InterPro" id="IPR036236">
    <property type="entry name" value="Znf_C2H2_sf"/>
</dbReference>
<feature type="domain" description="MADF" evidence="9">
    <location>
        <begin position="540"/>
        <end position="631"/>
    </location>
</feature>
<protein>
    <submittedName>
        <fullName evidence="10">Uncharacterized protein, isoform F</fullName>
    </submittedName>
</protein>
<feature type="domain" description="C2H2-type" evidence="8">
    <location>
        <begin position="860"/>
        <end position="887"/>
    </location>
</feature>
<dbReference type="Gene3D" id="3.30.160.60">
    <property type="entry name" value="Classic Zinc Finger"/>
    <property type="match status" value="5"/>
</dbReference>
<keyword evidence="3 7" id="KW-0863">Zinc-finger</keyword>
<feature type="domain" description="MADF" evidence="9">
    <location>
        <begin position="648"/>
        <end position="743"/>
    </location>
</feature>
<dbReference type="PANTHER" id="PTHR24388">
    <property type="entry name" value="ZINC FINGER PROTEIN"/>
    <property type="match status" value="1"/>
</dbReference>
<dbReference type="PROSITE" id="PS00028">
    <property type="entry name" value="ZINC_FINGER_C2H2_1"/>
    <property type="match status" value="6"/>
</dbReference>
<evidence type="ECO:0000256" key="3">
    <source>
        <dbReference type="ARBA" id="ARBA00022771"/>
    </source>
</evidence>
<feature type="domain" description="C2H2-type" evidence="8">
    <location>
        <begin position="804"/>
        <end position="831"/>
    </location>
</feature>
<keyword evidence="1" id="KW-0479">Metal-binding</keyword>
<dbReference type="AlphaFoldDB" id="A0A0R1E7S3"/>